<gene>
    <name evidence="10" type="primary">ilvH</name>
    <name evidence="10" type="ORF">BWX89_00276</name>
</gene>
<dbReference type="EMBL" id="MWDQ01000026">
    <property type="protein sequence ID" value="OQB74918.1"/>
    <property type="molecule type" value="Genomic_DNA"/>
</dbReference>
<dbReference type="NCBIfam" id="TIGR00119">
    <property type="entry name" value="acolac_sm"/>
    <property type="match status" value="1"/>
</dbReference>
<dbReference type="FunFam" id="3.30.70.260:FF:000001">
    <property type="entry name" value="Acetolactate synthase, small subunit"/>
    <property type="match status" value="1"/>
</dbReference>
<dbReference type="FunFam" id="3.30.70.1150:FF:000001">
    <property type="entry name" value="Acetolactate synthase small subunit"/>
    <property type="match status" value="1"/>
</dbReference>
<organism evidence="10">
    <name type="scientific">candidate division TA06 bacterium ADurb.Bin131</name>
    <dbReference type="NCBI Taxonomy" id="1852827"/>
    <lineage>
        <taxon>Bacteria</taxon>
        <taxon>Bacteria division TA06</taxon>
    </lineage>
</organism>
<dbReference type="Gene3D" id="3.30.70.260">
    <property type="match status" value="1"/>
</dbReference>
<dbReference type="GO" id="GO:0009099">
    <property type="term" value="P:L-valine biosynthetic process"/>
    <property type="evidence" value="ECO:0007669"/>
    <property type="project" value="UniProtKB-UniRule"/>
</dbReference>
<comment type="pathway">
    <text evidence="2 8">Amino-acid biosynthesis; L-valine biosynthesis; L-valine from pyruvate: step 1/4.</text>
</comment>
<evidence type="ECO:0000256" key="8">
    <source>
        <dbReference type="RuleBase" id="RU368092"/>
    </source>
</evidence>
<dbReference type="UniPathway" id="UPA00049">
    <property type="reaction ID" value="UER00059"/>
</dbReference>
<dbReference type="CDD" id="cd04878">
    <property type="entry name" value="ACT_AHAS"/>
    <property type="match status" value="1"/>
</dbReference>
<evidence type="ECO:0000256" key="3">
    <source>
        <dbReference type="ARBA" id="ARBA00006341"/>
    </source>
</evidence>
<evidence type="ECO:0000256" key="4">
    <source>
        <dbReference type="ARBA" id="ARBA00011744"/>
    </source>
</evidence>
<comment type="function">
    <text evidence="8">Catalyzes the conversion of 2 pyruvate molecules into acetolactate in the first common step of the biosynthetic pathway of the branched-amino acids such as leucine, isoleucine, and valine.</text>
</comment>
<sequence>MTHQNQHHVISVTVENKSGVLARISGLFSARGYNIDSLAVAETEDPTISRMSIVVRGDEKILEQIYKQLNKLIDVIKVQDLTMENHIERELVLLKVNTQNSSVRNEIIQLVNIFRAKIVDVCKKTLTIELVGDQSKVDAMIDLMRTFGIKEITRTGRIATCREK</sequence>
<keyword evidence="8 10" id="KW-0808">Transferase</keyword>
<evidence type="ECO:0000256" key="7">
    <source>
        <dbReference type="ARBA" id="ARBA00048670"/>
    </source>
</evidence>
<dbReference type="Proteomes" id="UP000485562">
    <property type="component" value="Unassembled WGS sequence"/>
</dbReference>
<comment type="similarity">
    <text evidence="3 8">Belongs to the acetolactate synthase small subunit family.</text>
</comment>
<reference evidence="10" key="1">
    <citation type="submission" date="2017-02" db="EMBL/GenBank/DDBJ databases">
        <title>Delving into the versatile metabolic prowess of the omnipresent phylum Bacteroidetes.</title>
        <authorList>
            <person name="Nobu M.K."/>
            <person name="Mei R."/>
            <person name="Narihiro T."/>
            <person name="Kuroda K."/>
            <person name="Liu W.-T."/>
        </authorList>
    </citation>
    <scope>NUCLEOTIDE SEQUENCE</scope>
    <source>
        <strain evidence="10">ADurb.Bin131</strain>
    </source>
</reference>
<keyword evidence="6 8" id="KW-0100">Branched-chain amino acid biosynthesis</keyword>
<evidence type="ECO:0000256" key="5">
    <source>
        <dbReference type="ARBA" id="ARBA00022605"/>
    </source>
</evidence>
<comment type="subunit">
    <text evidence="4 8">Dimer of large and small chains.</text>
</comment>
<evidence type="ECO:0000256" key="6">
    <source>
        <dbReference type="ARBA" id="ARBA00023304"/>
    </source>
</evidence>
<dbReference type="NCBIfam" id="NF008864">
    <property type="entry name" value="PRK11895.1"/>
    <property type="match status" value="1"/>
</dbReference>
<dbReference type="InterPro" id="IPR054480">
    <property type="entry name" value="AHAS_small-like_ACT"/>
</dbReference>
<dbReference type="InterPro" id="IPR039557">
    <property type="entry name" value="AHAS_ACT"/>
</dbReference>
<dbReference type="PANTHER" id="PTHR30239">
    <property type="entry name" value="ACETOLACTATE SYNTHASE SMALL SUBUNIT"/>
    <property type="match status" value="1"/>
</dbReference>
<dbReference type="Gene3D" id="3.30.70.1150">
    <property type="entry name" value="ACT-like. Chain A, domain 2"/>
    <property type="match status" value="1"/>
</dbReference>
<keyword evidence="5 8" id="KW-0028">Amino-acid biosynthesis</keyword>
<dbReference type="InterPro" id="IPR019455">
    <property type="entry name" value="Acetolactate_synth_ssu_C"/>
</dbReference>
<comment type="caution">
    <text evidence="10">The sequence shown here is derived from an EMBL/GenBank/DDBJ whole genome shotgun (WGS) entry which is preliminary data.</text>
</comment>
<accession>A0A1V6CDD3</accession>
<dbReference type="Pfam" id="PF22629">
    <property type="entry name" value="ACT_AHAS_ss"/>
    <property type="match status" value="1"/>
</dbReference>
<dbReference type="Pfam" id="PF10369">
    <property type="entry name" value="ALS_ss_C"/>
    <property type="match status" value="1"/>
</dbReference>
<dbReference type="GO" id="GO:0003984">
    <property type="term" value="F:acetolactate synthase activity"/>
    <property type="evidence" value="ECO:0007669"/>
    <property type="project" value="UniProtKB-UniRule"/>
</dbReference>
<dbReference type="GO" id="GO:1990610">
    <property type="term" value="F:acetolactate synthase regulator activity"/>
    <property type="evidence" value="ECO:0007669"/>
    <property type="project" value="UniProtKB-UniRule"/>
</dbReference>
<dbReference type="InterPro" id="IPR002912">
    <property type="entry name" value="ACT_dom"/>
</dbReference>
<dbReference type="InterPro" id="IPR045865">
    <property type="entry name" value="ACT-like_dom_sf"/>
</dbReference>
<feature type="domain" description="ACT" evidence="9">
    <location>
        <begin position="9"/>
        <end position="83"/>
    </location>
</feature>
<dbReference type="PROSITE" id="PS51671">
    <property type="entry name" value="ACT"/>
    <property type="match status" value="1"/>
</dbReference>
<name>A0A1V6CDD3_UNCT6</name>
<dbReference type="GO" id="GO:0005829">
    <property type="term" value="C:cytosol"/>
    <property type="evidence" value="ECO:0007669"/>
    <property type="project" value="TreeGrafter"/>
</dbReference>
<dbReference type="UniPathway" id="UPA00047">
    <property type="reaction ID" value="UER00055"/>
</dbReference>
<dbReference type="SUPFAM" id="SSF55021">
    <property type="entry name" value="ACT-like"/>
    <property type="match status" value="2"/>
</dbReference>
<dbReference type="PANTHER" id="PTHR30239:SF0">
    <property type="entry name" value="ACETOLACTATE SYNTHASE SMALL SUBUNIT 1, CHLOROPLASTIC"/>
    <property type="match status" value="1"/>
</dbReference>
<evidence type="ECO:0000313" key="10">
    <source>
        <dbReference type="EMBL" id="OQB74918.1"/>
    </source>
</evidence>
<dbReference type="GO" id="GO:0009097">
    <property type="term" value="P:isoleucine biosynthetic process"/>
    <property type="evidence" value="ECO:0007669"/>
    <property type="project" value="UniProtKB-UniRule"/>
</dbReference>
<dbReference type="InterPro" id="IPR027271">
    <property type="entry name" value="Acetolactate_synth/TF_NikR_C"/>
</dbReference>
<evidence type="ECO:0000259" key="9">
    <source>
        <dbReference type="PROSITE" id="PS51671"/>
    </source>
</evidence>
<protein>
    <recommendedName>
        <fullName evidence="8">Acetolactate synthase small subunit</fullName>
        <shortName evidence="8">AHAS</shortName>
        <shortName evidence="8">ALS</shortName>
        <ecNumber evidence="8">2.2.1.6</ecNumber>
    </recommendedName>
    <alternativeName>
        <fullName evidence="8">Acetohydroxy-acid synthase small subunit</fullName>
    </alternativeName>
</protein>
<evidence type="ECO:0000256" key="2">
    <source>
        <dbReference type="ARBA" id="ARBA00005025"/>
    </source>
</evidence>
<comment type="catalytic activity">
    <reaction evidence="7 8">
        <text>2 pyruvate + H(+) = (2S)-2-acetolactate + CO2</text>
        <dbReference type="Rhea" id="RHEA:25249"/>
        <dbReference type="ChEBI" id="CHEBI:15361"/>
        <dbReference type="ChEBI" id="CHEBI:15378"/>
        <dbReference type="ChEBI" id="CHEBI:16526"/>
        <dbReference type="ChEBI" id="CHEBI:58476"/>
        <dbReference type="EC" id="2.2.1.6"/>
    </reaction>
</comment>
<comment type="pathway">
    <text evidence="1 8">Amino-acid biosynthesis; L-isoleucine biosynthesis; L-isoleucine from 2-oxobutanoate: step 1/4.</text>
</comment>
<dbReference type="EC" id="2.2.1.6" evidence="8"/>
<dbReference type="InterPro" id="IPR004789">
    <property type="entry name" value="Acetalactate_synth_ssu"/>
</dbReference>
<evidence type="ECO:0000256" key="1">
    <source>
        <dbReference type="ARBA" id="ARBA00004974"/>
    </source>
</evidence>
<dbReference type="AlphaFoldDB" id="A0A1V6CDD3"/>
<proteinExistence type="inferred from homology"/>